<comment type="caution">
    <text evidence="1">The sequence shown here is derived from an EMBL/GenBank/DDBJ whole genome shotgun (WGS) entry which is preliminary data.</text>
</comment>
<name>A0A6G1ECD3_9ORYZ</name>
<dbReference type="OrthoDB" id="714026at2759"/>
<dbReference type="EMBL" id="SPHZ02000004">
    <property type="protein sequence ID" value="KAF0922450.1"/>
    <property type="molecule type" value="Genomic_DNA"/>
</dbReference>
<accession>A0A6G1ECD3</accession>
<organism evidence="1 2">
    <name type="scientific">Oryza meyeriana var. granulata</name>
    <dbReference type="NCBI Taxonomy" id="110450"/>
    <lineage>
        <taxon>Eukaryota</taxon>
        <taxon>Viridiplantae</taxon>
        <taxon>Streptophyta</taxon>
        <taxon>Embryophyta</taxon>
        <taxon>Tracheophyta</taxon>
        <taxon>Spermatophyta</taxon>
        <taxon>Magnoliopsida</taxon>
        <taxon>Liliopsida</taxon>
        <taxon>Poales</taxon>
        <taxon>Poaceae</taxon>
        <taxon>BOP clade</taxon>
        <taxon>Oryzoideae</taxon>
        <taxon>Oryzeae</taxon>
        <taxon>Oryzinae</taxon>
        <taxon>Oryza</taxon>
        <taxon>Oryza meyeriana</taxon>
    </lineage>
</organism>
<evidence type="ECO:0000313" key="1">
    <source>
        <dbReference type="EMBL" id="KAF0922450.1"/>
    </source>
</evidence>
<proteinExistence type="predicted"/>
<sequence>MAVPVAEQPVQAAAIHGVGMSQRMVEEIQDIGGMVAAVTTHLELIRSGLDVAAGLLGEDIDAAEILDADMLAALVPADQAPLADATVDAAARLFASVSSGAPLLPGAIRDAGDLISAVFEFDHQAPAPTGVLQIAITDLEIAFGFGAPPINVEDHFRDSAPYLHVQEGDPTWLTWTQQTERAKQSANEALTRLNVVAWEAMDAAERVRSHCLVESPERKEHMRELELNLLVAIKYVNKALVALDIVRDAVALKEQILHEVIGNIHIPMAMNP</sequence>
<keyword evidence="2" id="KW-1185">Reference proteome</keyword>
<gene>
    <name evidence="1" type="ORF">E2562_036566</name>
</gene>
<dbReference type="AlphaFoldDB" id="A0A6G1ECD3"/>
<protein>
    <submittedName>
        <fullName evidence="1">Uncharacterized protein</fullName>
    </submittedName>
</protein>
<reference evidence="1 2" key="1">
    <citation type="submission" date="2019-11" db="EMBL/GenBank/DDBJ databases">
        <title>Whole genome sequence of Oryza granulata.</title>
        <authorList>
            <person name="Li W."/>
        </authorList>
    </citation>
    <scope>NUCLEOTIDE SEQUENCE [LARGE SCALE GENOMIC DNA]</scope>
    <source>
        <strain evidence="2">cv. Menghai</strain>
        <tissue evidence="1">Leaf</tissue>
    </source>
</reference>
<dbReference type="Proteomes" id="UP000479710">
    <property type="component" value="Unassembled WGS sequence"/>
</dbReference>
<evidence type="ECO:0000313" key="2">
    <source>
        <dbReference type="Proteomes" id="UP000479710"/>
    </source>
</evidence>